<feature type="transmembrane region" description="Helical" evidence="8">
    <location>
        <begin position="303"/>
        <end position="320"/>
    </location>
</feature>
<dbReference type="PANTHER" id="PTHR33908:SF11">
    <property type="entry name" value="MEMBRANE PROTEIN"/>
    <property type="match status" value="1"/>
</dbReference>
<dbReference type="STRING" id="933059.SAMN04488103_101705"/>
<comment type="subcellular location">
    <subcellularLocation>
        <location evidence="1">Cell membrane</location>
        <topology evidence="1">Multi-pass membrane protein</topology>
    </subcellularLocation>
</comment>
<keyword evidence="11" id="KW-1185">Reference proteome</keyword>
<keyword evidence="3 10" id="KW-0328">Glycosyltransferase</keyword>
<evidence type="ECO:0000256" key="7">
    <source>
        <dbReference type="ARBA" id="ARBA00023136"/>
    </source>
</evidence>
<dbReference type="OrthoDB" id="9811222at2"/>
<dbReference type="InterPro" id="IPR038731">
    <property type="entry name" value="RgtA/B/C-like"/>
</dbReference>
<keyword evidence="2" id="KW-1003">Cell membrane</keyword>
<evidence type="ECO:0000256" key="6">
    <source>
        <dbReference type="ARBA" id="ARBA00022989"/>
    </source>
</evidence>
<feature type="transmembrane region" description="Helical" evidence="8">
    <location>
        <begin position="76"/>
        <end position="100"/>
    </location>
</feature>
<dbReference type="EMBL" id="FOCE01000001">
    <property type="protein sequence ID" value="SEM63734.1"/>
    <property type="molecule type" value="Genomic_DNA"/>
</dbReference>
<feature type="transmembrane region" description="Helical" evidence="8">
    <location>
        <begin position="278"/>
        <end position="297"/>
    </location>
</feature>
<feature type="transmembrane region" description="Helical" evidence="8">
    <location>
        <begin position="254"/>
        <end position="271"/>
    </location>
</feature>
<evidence type="ECO:0000256" key="3">
    <source>
        <dbReference type="ARBA" id="ARBA00022676"/>
    </source>
</evidence>
<evidence type="ECO:0000256" key="2">
    <source>
        <dbReference type="ARBA" id="ARBA00022475"/>
    </source>
</evidence>
<name>A0A1H8A1E9_9RHOB</name>
<feature type="transmembrane region" description="Helical" evidence="8">
    <location>
        <begin position="163"/>
        <end position="189"/>
    </location>
</feature>
<dbReference type="GO" id="GO:0005886">
    <property type="term" value="C:plasma membrane"/>
    <property type="evidence" value="ECO:0007669"/>
    <property type="project" value="UniProtKB-SubCell"/>
</dbReference>
<dbReference type="Pfam" id="PF13231">
    <property type="entry name" value="PMT_2"/>
    <property type="match status" value="1"/>
</dbReference>
<evidence type="ECO:0000313" key="11">
    <source>
        <dbReference type="Proteomes" id="UP000198761"/>
    </source>
</evidence>
<keyword evidence="5 8" id="KW-0812">Transmembrane</keyword>
<accession>A0A1H8A1E9</accession>
<dbReference type="Proteomes" id="UP000198761">
    <property type="component" value="Unassembled WGS sequence"/>
</dbReference>
<gene>
    <name evidence="10" type="ORF">SAMN04488103_101705</name>
</gene>
<dbReference type="GO" id="GO:0016763">
    <property type="term" value="F:pentosyltransferase activity"/>
    <property type="evidence" value="ECO:0007669"/>
    <property type="project" value="TreeGrafter"/>
</dbReference>
<dbReference type="AlphaFoldDB" id="A0A1H8A1E9"/>
<evidence type="ECO:0000256" key="1">
    <source>
        <dbReference type="ARBA" id="ARBA00004651"/>
    </source>
</evidence>
<feature type="transmembrane region" description="Helical" evidence="8">
    <location>
        <begin position="327"/>
        <end position="346"/>
    </location>
</feature>
<dbReference type="PANTHER" id="PTHR33908">
    <property type="entry name" value="MANNOSYLTRANSFERASE YKCB-RELATED"/>
    <property type="match status" value="1"/>
</dbReference>
<dbReference type="GO" id="GO:0009103">
    <property type="term" value="P:lipopolysaccharide biosynthetic process"/>
    <property type="evidence" value="ECO:0007669"/>
    <property type="project" value="UniProtKB-ARBA"/>
</dbReference>
<keyword evidence="7 8" id="KW-0472">Membrane</keyword>
<evidence type="ECO:0000256" key="4">
    <source>
        <dbReference type="ARBA" id="ARBA00022679"/>
    </source>
</evidence>
<organism evidence="10 11">
    <name type="scientific">Gemmobacter aquatilis</name>
    <dbReference type="NCBI Taxonomy" id="933059"/>
    <lineage>
        <taxon>Bacteria</taxon>
        <taxon>Pseudomonadati</taxon>
        <taxon>Pseudomonadota</taxon>
        <taxon>Alphaproteobacteria</taxon>
        <taxon>Rhodobacterales</taxon>
        <taxon>Paracoccaceae</taxon>
        <taxon>Gemmobacter</taxon>
    </lineage>
</organism>
<dbReference type="RefSeq" id="WP_091296759.1">
    <property type="nucleotide sequence ID" value="NZ_FOCE01000001.1"/>
</dbReference>
<reference evidence="10 11" key="1">
    <citation type="submission" date="2016-10" db="EMBL/GenBank/DDBJ databases">
        <authorList>
            <person name="de Groot N.N."/>
        </authorList>
    </citation>
    <scope>NUCLEOTIDE SEQUENCE [LARGE SCALE GENOMIC DNA]</scope>
    <source>
        <strain evidence="10 11">DSM 3857</strain>
    </source>
</reference>
<evidence type="ECO:0000256" key="5">
    <source>
        <dbReference type="ARBA" id="ARBA00022692"/>
    </source>
</evidence>
<keyword evidence="6 8" id="KW-1133">Transmembrane helix</keyword>
<evidence type="ECO:0000313" key="10">
    <source>
        <dbReference type="EMBL" id="SEM63734.1"/>
    </source>
</evidence>
<feature type="transmembrane region" description="Helical" evidence="8">
    <location>
        <begin position="12"/>
        <end position="30"/>
    </location>
</feature>
<feature type="transmembrane region" description="Helical" evidence="8">
    <location>
        <begin position="201"/>
        <end position="220"/>
    </location>
</feature>
<feature type="domain" description="Glycosyltransferase RgtA/B/C/D-like" evidence="9">
    <location>
        <begin position="55"/>
        <end position="218"/>
    </location>
</feature>
<protein>
    <submittedName>
        <fullName evidence="10">Dolichyl-phosphate-mannose-protein mannosyltransferase</fullName>
    </submittedName>
</protein>
<dbReference type="InterPro" id="IPR050297">
    <property type="entry name" value="LipidA_mod_glycosyltrf_83"/>
</dbReference>
<keyword evidence="4 10" id="KW-0808">Transferase</keyword>
<evidence type="ECO:0000256" key="8">
    <source>
        <dbReference type="SAM" id="Phobius"/>
    </source>
</evidence>
<proteinExistence type="predicted"/>
<sequence length="485" mass="51008">MRPEAGAPGRRLAIAAILLLTAFRVITLWFDRTELYTDEAQYWFWGQDLAFGAFSKPPLIGWLIRAMTELFGQTEFAVRLVAPLLHGITALLVLALGLRIASDRVAGFAALSYATLPAVALGSALVSTDTPLLACIAAGLLMQHVLAARALRGQGAPLLAVTLGLVLGLGFLAKYAMVYAMAGMVAAALVSRDWRIRRADLGIAALVFAATIAPNLWWVAAHGFVTAKHLAADAEWAGPKLDALRGLKFMAEQFAVMGPVLFGAWLLALVTPGRGSGALRGLLAASALVLGIVVVQAVTSRALANWGVGFVIAGCLVAAARLERAPLLRALSLALGLALSLALPILKIEGTTLRLPNGQLMLDRYLGRAEVSQRAIALAQQNGAGVILSADRELLADLSWQVRAGGPEVFAAPFDGAPRHHWDLTRPYPGGTAPVVLLAKGDQPPTCRPGTAPLLVDHWTAGPGFAEGRAFTLSLLPADCLVPAP</sequence>
<evidence type="ECO:0000259" key="9">
    <source>
        <dbReference type="Pfam" id="PF13231"/>
    </source>
</evidence>